<dbReference type="InterPro" id="IPR010905">
    <property type="entry name" value="Glyco_hydro_88"/>
</dbReference>
<dbReference type="GO" id="GO:0016787">
    <property type="term" value="F:hydrolase activity"/>
    <property type="evidence" value="ECO:0007669"/>
    <property type="project" value="UniProtKB-KW"/>
</dbReference>
<evidence type="ECO:0000313" key="2">
    <source>
        <dbReference type="EMBL" id="SFR63287.1"/>
    </source>
</evidence>
<dbReference type="GO" id="GO:0005975">
    <property type="term" value="P:carbohydrate metabolic process"/>
    <property type="evidence" value="ECO:0007669"/>
    <property type="project" value="InterPro"/>
</dbReference>
<keyword evidence="1 2" id="KW-0378">Hydrolase</keyword>
<gene>
    <name evidence="2" type="ORF">SAMN05661086_00570</name>
</gene>
<organism evidence="2 3">
    <name type="scientific">Anaeromicropila populeti</name>
    <dbReference type="NCBI Taxonomy" id="37658"/>
    <lineage>
        <taxon>Bacteria</taxon>
        <taxon>Bacillati</taxon>
        <taxon>Bacillota</taxon>
        <taxon>Clostridia</taxon>
        <taxon>Lachnospirales</taxon>
        <taxon>Lachnospiraceae</taxon>
        <taxon>Anaeromicropila</taxon>
    </lineage>
</organism>
<sequence length="295" mass="34832">MAVNDEIKQFFEQYKNIESAWSFKDGCILLSCVEMYQATQDLFYRDFVFEYMNDLMCNKHTRMEGCTDKLKIIDIYYGKVLLWMYHVSLKDEYKKAVEELIKPLRAKIEKQSIQLETGLQDASEAFLHEWYITQSFYVEYETVFGYKEHYSDILKEFEKVNNIIFNSEVNVSQEVDLRIIELYLMTLIDTLNVMSMEIFEYYKALEEMFKKALNYFLKSDFRRTSNSAPAAYAILKACNKGVLLSEKYWFIGEELLDSLIQNKLDFRDLLSSDVSAGYLDTSAIIMAYAQFISKQ</sequence>
<dbReference type="SUPFAM" id="SSF48208">
    <property type="entry name" value="Six-hairpin glycosidases"/>
    <property type="match status" value="1"/>
</dbReference>
<dbReference type="Gene3D" id="1.50.10.10">
    <property type="match status" value="1"/>
</dbReference>
<dbReference type="Pfam" id="PF07470">
    <property type="entry name" value="Glyco_hydro_88"/>
    <property type="match status" value="1"/>
</dbReference>
<dbReference type="InterPro" id="IPR012341">
    <property type="entry name" value="6hp_glycosidase-like_sf"/>
</dbReference>
<dbReference type="RefSeq" id="WP_177214514.1">
    <property type="nucleotide sequence ID" value="NZ_FOYZ01000002.1"/>
</dbReference>
<accession>A0A1I6I955</accession>
<name>A0A1I6I955_9FIRM</name>
<dbReference type="InterPro" id="IPR008928">
    <property type="entry name" value="6-hairpin_glycosidase_sf"/>
</dbReference>
<proteinExistence type="predicted"/>
<dbReference type="AlphaFoldDB" id="A0A1I6I955"/>
<reference evidence="2 3" key="1">
    <citation type="submission" date="2016-10" db="EMBL/GenBank/DDBJ databases">
        <authorList>
            <person name="de Groot N.N."/>
        </authorList>
    </citation>
    <scope>NUCLEOTIDE SEQUENCE [LARGE SCALE GENOMIC DNA]</scope>
    <source>
        <strain evidence="2 3">743A</strain>
    </source>
</reference>
<dbReference type="STRING" id="37658.SAMN05661086_00570"/>
<evidence type="ECO:0000256" key="1">
    <source>
        <dbReference type="ARBA" id="ARBA00022801"/>
    </source>
</evidence>
<dbReference type="EMBL" id="FOYZ01000002">
    <property type="protein sequence ID" value="SFR63287.1"/>
    <property type="molecule type" value="Genomic_DNA"/>
</dbReference>
<dbReference type="Proteomes" id="UP000199659">
    <property type="component" value="Unassembled WGS sequence"/>
</dbReference>
<protein>
    <submittedName>
        <fullName evidence="2">Rhamnogalacturonyl hydrolase YesR</fullName>
    </submittedName>
</protein>
<evidence type="ECO:0000313" key="3">
    <source>
        <dbReference type="Proteomes" id="UP000199659"/>
    </source>
</evidence>
<keyword evidence="3" id="KW-1185">Reference proteome</keyword>